<dbReference type="FunFam" id="3.40.50.2000:FF:000119">
    <property type="entry name" value="Glycosyl transferase group 1"/>
    <property type="match status" value="1"/>
</dbReference>
<evidence type="ECO:0000313" key="4">
    <source>
        <dbReference type="EMBL" id="OIP97091.1"/>
    </source>
</evidence>
<dbReference type="InterPro" id="IPR001296">
    <property type="entry name" value="Glyco_trans_1"/>
</dbReference>
<protein>
    <recommendedName>
        <fullName evidence="6">Glycosyl transferase family 1</fullName>
    </recommendedName>
</protein>
<feature type="domain" description="Glycosyltransferase subfamily 4-like N-terminal" evidence="3">
    <location>
        <begin position="17"/>
        <end position="173"/>
    </location>
</feature>
<accession>A0A1J5IK67</accession>
<dbReference type="SUPFAM" id="SSF53756">
    <property type="entry name" value="UDP-Glycosyltransferase/glycogen phosphorylase"/>
    <property type="match status" value="1"/>
</dbReference>
<feature type="domain" description="Glycosyl transferase family 1" evidence="2">
    <location>
        <begin position="191"/>
        <end position="351"/>
    </location>
</feature>
<sequence>MRILYDGRILQNPSPSGVGYYAQFLLQGLLSSDDTTLKIFTNSFQTRPLGLESALPPHASLYTTRYPNKLLTLAWSLGRFPAVDKLFADSDVVLCPHISVLPETKLPKVVTIHDLSYEHFPQFHGPKERFWHQIAARSAKQADLLIAVSYATKEDILKIWGIESRKVKVVYPGAPDLSETVEADFADVSRRFNLRAPYLLAVGTLEPRKNLVRLIEAFANVSNEPTCRDLHLALAGARGSDSHRIEQAIHKFKLQDRVTITGYITDEIKKSLYRHAEMLVYPSLYEGFGFPLLEAMQMHLPVIASRAASIPEVTGEAAVLVDPYNSEELAQAIRDMLEDSALRERCRTLGKARVKRFSWQACSEQVREACRSLK</sequence>
<evidence type="ECO:0000259" key="2">
    <source>
        <dbReference type="Pfam" id="PF00534"/>
    </source>
</evidence>
<dbReference type="Gene3D" id="3.40.50.2000">
    <property type="entry name" value="Glycogen Phosphorylase B"/>
    <property type="match status" value="2"/>
</dbReference>
<evidence type="ECO:0000259" key="3">
    <source>
        <dbReference type="Pfam" id="PF13439"/>
    </source>
</evidence>
<proteinExistence type="predicted"/>
<keyword evidence="1" id="KW-0808">Transferase</keyword>
<dbReference type="PANTHER" id="PTHR46401:SF2">
    <property type="entry name" value="GLYCOSYLTRANSFERASE WBBK-RELATED"/>
    <property type="match status" value="1"/>
</dbReference>
<evidence type="ECO:0000256" key="1">
    <source>
        <dbReference type="ARBA" id="ARBA00022679"/>
    </source>
</evidence>
<comment type="caution">
    <text evidence="4">The sequence shown here is derived from an EMBL/GenBank/DDBJ whole genome shotgun (WGS) entry which is preliminary data.</text>
</comment>
<dbReference type="STRING" id="1817892.AUK40_03985"/>
<dbReference type="PANTHER" id="PTHR46401">
    <property type="entry name" value="GLYCOSYLTRANSFERASE WBBK-RELATED"/>
    <property type="match status" value="1"/>
</dbReference>
<name>A0A1J5IK67_9BACT</name>
<dbReference type="InterPro" id="IPR028098">
    <property type="entry name" value="Glyco_trans_4-like_N"/>
</dbReference>
<organism evidence="4 5">
    <name type="scientific">Candidatus Wirthbacteria bacterium CG2_30_54_11</name>
    <dbReference type="NCBI Taxonomy" id="1817892"/>
    <lineage>
        <taxon>Bacteria</taxon>
        <taxon>Candidatus Wirthbacteria</taxon>
    </lineage>
</organism>
<dbReference type="Pfam" id="PF00534">
    <property type="entry name" value="Glycos_transf_1"/>
    <property type="match status" value="1"/>
</dbReference>
<evidence type="ECO:0008006" key="6">
    <source>
        <dbReference type="Google" id="ProtNLM"/>
    </source>
</evidence>
<dbReference type="Pfam" id="PF13439">
    <property type="entry name" value="Glyco_transf_4"/>
    <property type="match status" value="1"/>
</dbReference>
<dbReference type="GO" id="GO:0009103">
    <property type="term" value="P:lipopolysaccharide biosynthetic process"/>
    <property type="evidence" value="ECO:0007669"/>
    <property type="project" value="TreeGrafter"/>
</dbReference>
<gene>
    <name evidence="4" type="ORF">AUK40_03985</name>
</gene>
<evidence type="ECO:0000313" key="5">
    <source>
        <dbReference type="Proteomes" id="UP000183245"/>
    </source>
</evidence>
<dbReference type="EMBL" id="MNZT01000069">
    <property type="protein sequence ID" value="OIP97091.1"/>
    <property type="molecule type" value="Genomic_DNA"/>
</dbReference>
<reference evidence="4 5" key="1">
    <citation type="journal article" date="2016" name="Environ. Microbiol.">
        <title>Genomic resolution of a cold subsurface aquifer community provides metabolic insights for novel microbes adapted to high CO concentrations.</title>
        <authorList>
            <person name="Probst A.J."/>
            <person name="Castelle C.J."/>
            <person name="Singh A."/>
            <person name="Brown C.T."/>
            <person name="Anantharaman K."/>
            <person name="Sharon I."/>
            <person name="Hug L.A."/>
            <person name="Burstein D."/>
            <person name="Emerson J.B."/>
            <person name="Thomas B.C."/>
            <person name="Banfield J.F."/>
        </authorList>
    </citation>
    <scope>NUCLEOTIDE SEQUENCE [LARGE SCALE GENOMIC DNA]</scope>
    <source>
        <strain evidence="4">CG2_30_54_11</strain>
    </source>
</reference>
<dbReference type="CDD" id="cd03809">
    <property type="entry name" value="GT4_MtfB-like"/>
    <property type="match status" value="1"/>
</dbReference>
<dbReference type="GO" id="GO:0016757">
    <property type="term" value="F:glycosyltransferase activity"/>
    <property type="evidence" value="ECO:0007669"/>
    <property type="project" value="InterPro"/>
</dbReference>
<dbReference type="AlphaFoldDB" id="A0A1J5IK67"/>
<dbReference type="Proteomes" id="UP000183245">
    <property type="component" value="Unassembled WGS sequence"/>
</dbReference>